<evidence type="ECO:0000313" key="3">
    <source>
        <dbReference type="Proteomes" id="UP000182761"/>
    </source>
</evidence>
<dbReference type="RefSeq" id="WP_055425674.1">
    <property type="nucleotide sequence ID" value="NZ_FCOR01000007.1"/>
</dbReference>
<reference evidence="2 3" key="1">
    <citation type="submission" date="2016-01" db="EMBL/GenBank/DDBJ databases">
        <authorList>
            <person name="McClelland M."/>
            <person name="Jain A."/>
            <person name="Saraogi P."/>
            <person name="Mendelson R."/>
            <person name="Westerman R."/>
            <person name="SanMiguel P."/>
            <person name="Csonka L."/>
        </authorList>
    </citation>
    <scope>NUCLEOTIDE SEQUENCE [LARGE SCALE GENOMIC DNA]</scope>
    <source>
        <strain evidence="2 3">R-53146</strain>
    </source>
</reference>
<dbReference type="STRING" id="1586267.GCA_001418685_01341"/>
<feature type="compositionally biased region" description="Basic and acidic residues" evidence="1">
    <location>
        <begin position="71"/>
        <end position="88"/>
    </location>
</feature>
<evidence type="ECO:0000313" key="2">
    <source>
        <dbReference type="EMBL" id="CVK16485.1"/>
    </source>
</evidence>
<dbReference type="OrthoDB" id="9941553at2"/>
<dbReference type="EMBL" id="FCOR01000007">
    <property type="protein sequence ID" value="CVK16485.1"/>
    <property type="molecule type" value="Genomic_DNA"/>
</dbReference>
<evidence type="ECO:0008006" key="4">
    <source>
        <dbReference type="Google" id="ProtNLM"/>
    </source>
</evidence>
<feature type="region of interest" description="Disordered" evidence="1">
    <location>
        <begin position="52"/>
        <end position="88"/>
    </location>
</feature>
<organism evidence="2 3">
    <name type="scientific">Apibacter mensalis</name>
    <dbReference type="NCBI Taxonomy" id="1586267"/>
    <lineage>
        <taxon>Bacteria</taxon>
        <taxon>Pseudomonadati</taxon>
        <taxon>Bacteroidota</taxon>
        <taxon>Flavobacteriia</taxon>
        <taxon>Flavobacteriales</taxon>
        <taxon>Weeksellaceae</taxon>
        <taxon>Apibacter</taxon>
    </lineage>
</organism>
<sequence>MKKIFFVLSIIACFLVSCDKASSGNKNIIPADTEQNQNSLIKSNDSINNPPIVIDSLKNEPSKDSITQKNLSKDSLHSPETHIKKFKK</sequence>
<protein>
    <recommendedName>
        <fullName evidence="4">Lipoprotein</fullName>
    </recommendedName>
</protein>
<accession>A0A0X3AR03</accession>
<gene>
    <name evidence="2" type="ORF">Ga0061079_10789</name>
</gene>
<dbReference type="Proteomes" id="UP000182761">
    <property type="component" value="Unassembled WGS sequence"/>
</dbReference>
<name>A0A0X3AR03_9FLAO</name>
<keyword evidence="3" id="KW-1185">Reference proteome</keyword>
<proteinExistence type="predicted"/>
<evidence type="ECO:0000256" key="1">
    <source>
        <dbReference type="SAM" id="MobiDB-lite"/>
    </source>
</evidence>
<dbReference type="PROSITE" id="PS51257">
    <property type="entry name" value="PROKAR_LIPOPROTEIN"/>
    <property type="match status" value="1"/>
</dbReference>
<dbReference type="AlphaFoldDB" id="A0A0X3AR03"/>